<evidence type="ECO:0008006" key="4">
    <source>
        <dbReference type="Google" id="ProtNLM"/>
    </source>
</evidence>
<dbReference type="EMBL" id="JAEHFJ010000001">
    <property type="protein sequence ID" value="MBJ2172980.1"/>
    <property type="molecule type" value="Genomic_DNA"/>
</dbReference>
<evidence type="ECO:0000313" key="2">
    <source>
        <dbReference type="EMBL" id="MBJ2172980.1"/>
    </source>
</evidence>
<dbReference type="RefSeq" id="WP_198839794.1">
    <property type="nucleotide sequence ID" value="NZ_JAEHFJ010000001.1"/>
</dbReference>
<gene>
    <name evidence="2" type="ORF">JBL43_01940</name>
</gene>
<evidence type="ECO:0000313" key="3">
    <source>
        <dbReference type="Proteomes" id="UP000623301"/>
    </source>
</evidence>
<keyword evidence="1" id="KW-0472">Membrane</keyword>
<comment type="caution">
    <text evidence="2">The sequence shown here is derived from an EMBL/GenBank/DDBJ whole genome shotgun (WGS) entry which is preliminary data.</text>
</comment>
<protein>
    <recommendedName>
        <fullName evidence="4">Aa3-type cytochrome c oxidase subunit IV</fullName>
    </recommendedName>
</protein>
<sequence>MSQFRHNFNNNEDSEPYGPQFWDKVVKALFIAGVSLILLMIALKWFGLIN</sequence>
<keyword evidence="3" id="KW-1185">Reference proteome</keyword>
<keyword evidence="1" id="KW-0812">Transmembrane</keyword>
<dbReference type="Proteomes" id="UP000623301">
    <property type="component" value="Unassembled WGS sequence"/>
</dbReference>
<feature type="transmembrane region" description="Helical" evidence="1">
    <location>
        <begin position="25"/>
        <end position="46"/>
    </location>
</feature>
<reference evidence="2 3" key="1">
    <citation type="submission" date="2020-12" db="EMBL/GenBank/DDBJ databases">
        <title>Aureibaculum luteum sp. nov. and Aureibaculum flavum sp. nov., novel members of the family Flavobacteriaceae isolated from Antarctic intertidal sediments.</title>
        <authorList>
            <person name="He X."/>
            <person name="Zhang X."/>
        </authorList>
    </citation>
    <scope>NUCLEOTIDE SEQUENCE [LARGE SCALE GENOMIC DNA]</scope>
    <source>
        <strain evidence="2 3">A20</strain>
    </source>
</reference>
<keyword evidence="1" id="KW-1133">Transmembrane helix</keyword>
<accession>A0ABS0WLX7</accession>
<evidence type="ECO:0000256" key="1">
    <source>
        <dbReference type="SAM" id="Phobius"/>
    </source>
</evidence>
<organism evidence="2 3">
    <name type="scientific">Aureibaculum flavum</name>
    <dbReference type="NCBI Taxonomy" id="2795986"/>
    <lineage>
        <taxon>Bacteria</taxon>
        <taxon>Pseudomonadati</taxon>
        <taxon>Bacteroidota</taxon>
        <taxon>Flavobacteriia</taxon>
        <taxon>Flavobacteriales</taxon>
        <taxon>Flavobacteriaceae</taxon>
        <taxon>Aureibaculum</taxon>
    </lineage>
</organism>
<proteinExistence type="predicted"/>
<name>A0ABS0WLX7_9FLAO</name>